<evidence type="ECO:0000256" key="2">
    <source>
        <dbReference type="ARBA" id="ARBA00022840"/>
    </source>
</evidence>
<dbReference type="PRINTS" id="PR00301">
    <property type="entry name" value="HEATSHOCK70"/>
</dbReference>
<dbReference type="AlphaFoldDB" id="A0A0M0JEL0"/>
<keyword evidence="4" id="KW-0346">Stress response</keyword>
<dbReference type="Gene3D" id="3.30.420.40">
    <property type="match status" value="2"/>
</dbReference>
<dbReference type="GO" id="GO:0005524">
    <property type="term" value="F:ATP binding"/>
    <property type="evidence" value="ECO:0007669"/>
    <property type="project" value="UniProtKB-KW"/>
</dbReference>
<evidence type="ECO:0000256" key="1">
    <source>
        <dbReference type="ARBA" id="ARBA00022741"/>
    </source>
</evidence>
<dbReference type="InterPro" id="IPR043129">
    <property type="entry name" value="ATPase_NBD"/>
</dbReference>
<proteinExistence type="predicted"/>
<keyword evidence="2" id="KW-0067">ATP-binding</keyword>
<dbReference type="Proteomes" id="UP000037460">
    <property type="component" value="Unassembled WGS sequence"/>
</dbReference>
<dbReference type="GO" id="GO:0140662">
    <property type="term" value="F:ATP-dependent protein folding chaperone"/>
    <property type="evidence" value="ECO:0007669"/>
    <property type="project" value="InterPro"/>
</dbReference>
<dbReference type="Gene3D" id="3.90.640.10">
    <property type="entry name" value="Actin, Chain A, domain 4"/>
    <property type="match status" value="1"/>
</dbReference>
<evidence type="ECO:0000256" key="3">
    <source>
        <dbReference type="SAM" id="SignalP"/>
    </source>
</evidence>
<dbReference type="InterPro" id="IPR018181">
    <property type="entry name" value="Heat_shock_70_CS"/>
</dbReference>
<dbReference type="OrthoDB" id="3789372at2759"/>
<keyword evidence="5" id="KW-1185">Reference proteome</keyword>
<feature type="chain" id="PRO_5005601833" evidence="3">
    <location>
        <begin position="27"/>
        <end position="351"/>
    </location>
</feature>
<dbReference type="PANTHER" id="PTHR19375">
    <property type="entry name" value="HEAT SHOCK PROTEIN 70KDA"/>
    <property type="match status" value="1"/>
</dbReference>
<keyword evidence="1" id="KW-0547">Nucleotide-binding</keyword>
<sequence length="351" mass="37187">MYNFPTFRRAVMRVLLFTSLASDQHTAPLRGRTVGIDLGTTNSAIAILTDGAPEIVPNSRGELTTPSVVSYRADGSVIVGADAVVEPSCHVLNTVYAAKRFIGRPFSSVQAYKAAAGAAVREGNAGEPVFVLPARPDERIRPEEVSAQVLRALLDDAERHTGLRAERAVVAIPAYFDEQQRFATLTAARLAGLSEVQLLAEPVAACVAHQLKGGTGTILVFDLGAGTYDVSVLRVTPSGALEVVATSGDARLGGNDFDAALLGWLRKERQARLGTASETSDPQLTLPGELDPEYGTVRKKLDAKKRRAAAALRPEGKQRYLPTGSPVDEIVLVGGGTHMVAVSGPHVSAFR</sequence>
<comment type="caution">
    <text evidence="4">The sequence shown here is derived from an EMBL/GenBank/DDBJ whole genome shotgun (WGS) entry which is preliminary data.</text>
</comment>
<evidence type="ECO:0000313" key="5">
    <source>
        <dbReference type="Proteomes" id="UP000037460"/>
    </source>
</evidence>
<dbReference type="EMBL" id="JWZX01003068">
    <property type="protein sequence ID" value="KOO24678.1"/>
    <property type="molecule type" value="Genomic_DNA"/>
</dbReference>
<protein>
    <submittedName>
        <fullName evidence="4">Chaperone protein DNAk (Heat shock protein 70) (Heat shock 70 kDa protein)</fullName>
    </submittedName>
</protein>
<dbReference type="InterPro" id="IPR013126">
    <property type="entry name" value="Hsp_70_fam"/>
</dbReference>
<organism evidence="4 5">
    <name type="scientific">Chrysochromulina tobinii</name>
    <dbReference type="NCBI Taxonomy" id="1460289"/>
    <lineage>
        <taxon>Eukaryota</taxon>
        <taxon>Haptista</taxon>
        <taxon>Haptophyta</taxon>
        <taxon>Prymnesiophyceae</taxon>
        <taxon>Prymnesiales</taxon>
        <taxon>Chrysochromulinaceae</taxon>
        <taxon>Chrysochromulina</taxon>
    </lineage>
</organism>
<feature type="signal peptide" evidence="3">
    <location>
        <begin position="1"/>
        <end position="26"/>
    </location>
</feature>
<dbReference type="PROSITE" id="PS00297">
    <property type="entry name" value="HSP70_1"/>
    <property type="match status" value="1"/>
</dbReference>
<dbReference type="Pfam" id="PF00012">
    <property type="entry name" value="HSP70"/>
    <property type="match status" value="1"/>
</dbReference>
<reference evidence="5" key="1">
    <citation type="journal article" date="2015" name="PLoS Genet.">
        <title>Genome Sequence and Transcriptome Analyses of Chrysochromulina tobin: Metabolic Tools for Enhanced Algal Fitness in the Prominent Order Prymnesiales (Haptophyceae).</title>
        <authorList>
            <person name="Hovde B.T."/>
            <person name="Deodato C.R."/>
            <person name="Hunsperger H.M."/>
            <person name="Ryken S.A."/>
            <person name="Yost W."/>
            <person name="Jha R.K."/>
            <person name="Patterson J."/>
            <person name="Monnat R.J. Jr."/>
            <person name="Barlow S.B."/>
            <person name="Starkenburg S.R."/>
            <person name="Cattolico R.A."/>
        </authorList>
    </citation>
    <scope>NUCLEOTIDE SEQUENCE</scope>
    <source>
        <strain evidence="5">CCMP291</strain>
    </source>
</reference>
<name>A0A0M0JEL0_9EUKA</name>
<dbReference type="SUPFAM" id="SSF53067">
    <property type="entry name" value="Actin-like ATPase domain"/>
    <property type="match status" value="2"/>
</dbReference>
<keyword evidence="3" id="KW-0732">Signal</keyword>
<gene>
    <name evidence="4" type="ORF">Ctob_012393</name>
</gene>
<accession>A0A0M0JEL0</accession>
<evidence type="ECO:0000313" key="4">
    <source>
        <dbReference type="EMBL" id="KOO24678.1"/>
    </source>
</evidence>